<sequence length="126" mass="14536">MKTLKPYMDEVKDTIIDALKANLKGVTVLTYAVENERMKYWVRTIPTNLVRILFRVDRKIKMIIYEKLRRAQKNKKNKATDLVAVNEDYTTPTIDKDGAAVDVDEILPLAIVDEDLVAVDEYFGEE</sequence>
<comment type="caution">
    <text evidence="1">The sequence shown here is derived from an EMBL/GenBank/DDBJ whole genome shotgun (WGS) entry which is preliminary data.</text>
</comment>
<organism evidence="1 2">
    <name type="scientific">Solanum commersonii</name>
    <name type="common">Commerson's wild potato</name>
    <name type="synonym">Commerson's nightshade</name>
    <dbReference type="NCBI Taxonomy" id="4109"/>
    <lineage>
        <taxon>Eukaryota</taxon>
        <taxon>Viridiplantae</taxon>
        <taxon>Streptophyta</taxon>
        <taxon>Embryophyta</taxon>
        <taxon>Tracheophyta</taxon>
        <taxon>Spermatophyta</taxon>
        <taxon>Magnoliopsida</taxon>
        <taxon>eudicotyledons</taxon>
        <taxon>Gunneridae</taxon>
        <taxon>Pentapetalae</taxon>
        <taxon>asterids</taxon>
        <taxon>lamiids</taxon>
        <taxon>Solanales</taxon>
        <taxon>Solanaceae</taxon>
        <taxon>Solanoideae</taxon>
        <taxon>Solaneae</taxon>
        <taxon>Solanum</taxon>
    </lineage>
</organism>
<protein>
    <submittedName>
        <fullName evidence="1">Uncharacterized protein</fullName>
    </submittedName>
</protein>
<dbReference type="AlphaFoldDB" id="A0A9J5WAD5"/>
<keyword evidence="2" id="KW-1185">Reference proteome</keyword>
<accession>A0A9J5WAD5</accession>
<dbReference type="Proteomes" id="UP000824120">
    <property type="component" value="Chromosome 12"/>
</dbReference>
<feature type="non-terminal residue" evidence="1">
    <location>
        <position position="126"/>
    </location>
</feature>
<evidence type="ECO:0000313" key="1">
    <source>
        <dbReference type="EMBL" id="KAG5572287.1"/>
    </source>
</evidence>
<gene>
    <name evidence="1" type="ORF">H5410_062053</name>
</gene>
<reference evidence="1 2" key="1">
    <citation type="submission" date="2020-09" db="EMBL/GenBank/DDBJ databases">
        <title>De no assembly of potato wild relative species, Solanum commersonii.</title>
        <authorList>
            <person name="Cho K."/>
        </authorList>
    </citation>
    <scope>NUCLEOTIDE SEQUENCE [LARGE SCALE GENOMIC DNA]</scope>
    <source>
        <strain evidence="1">LZ3.2</strain>
        <tissue evidence="1">Leaf</tissue>
    </source>
</reference>
<proteinExistence type="predicted"/>
<evidence type="ECO:0000313" key="2">
    <source>
        <dbReference type="Proteomes" id="UP000824120"/>
    </source>
</evidence>
<dbReference type="EMBL" id="JACXVP010000012">
    <property type="protein sequence ID" value="KAG5572287.1"/>
    <property type="molecule type" value="Genomic_DNA"/>
</dbReference>
<name>A0A9J5WAD5_SOLCO</name>